<keyword evidence="2" id="KW-0547">Nucleotide-binding</keyword>
<organism evidence="5 6">
    <name type="scientific">Mucilaginibacter sabulilitoris</name>
    <dbReference type="NCBI Taxonomy" id="1173583"/>
    <lineage>
        <taxon>Bacteria</taxon>
        <taxon>Pseudomonadati</taxon>
        <taxon>Bacteroidota</taxon>
        <taxon>Sphingobacteriia</taxon>
        <taxon>Sphingobacteriales</taxon>
        <taxon>Sphingobacteriaceae</taxon>
        <taxon>Mucilaginibacter</taxon>
    </lineage>
</organism>
<protein>
    <submittedName>
        <fullName evidence="5">GspE/PulE family protein</fullName>
    </submittedName>
</protein>
<comment type="similarity">
    <text evidence="1">Belongs to the GSP E family.</text>
</comment>
<gene>
    <name evidence="5" type="ORF">SNE25_09910</name>
</gene>
<dbReference type="InterPro" id="IPR027417">
    <property type="entry name" value="P-loop_NTPase"/>
</dbReference>
<evidence type="ECO:0000313" key="5">
    <source>
        <dbReference type="EMBL" id="WPU95832.1"/>
    </source>
</evidence>
<dbReference type="RefSeq" id="WP_321564938.1">
    <property type="nucleotide sequence ID" value="NZ_CP139558.1"/>
</dbReference>
<accession>A0ABZ0TSE7</accession>
<sequence length="479" mass="53881">MEPELTDPIVLRTAHLHMLSREQAWHYRVLPKQAAPGMLELYCEEQADMEALKEELEIISGLEIRLFPVGEEVVSRLLSQYYMQESAAAGQVLTPVNQNAEDFLIQLIREAKNLKSSDIHIERYEKKCRVRIRIDGNMVERHLLKSENYPALINKIKIKAELDIAEKRLPQDGRINFSHQQYQFDIRVSVLPTLYGEKVVLRLLNNDAAGIELDSLGFGATDLANYLQGAKRPNGLLLISGPTGSGKTTTLYATLKLLNKETRNILTIEDPVEYTLEGVNQVQLRESIGLTFGAALRTFLRQDPDVIMVGEIRDPETAGMAIRAALTGHLVLSTIHTNSAWGIVSRLIDMGVPAFQVADTLNTAAAQRLIRLLCPHCKVRKAFSDTLYPGQFKPYYEVSHHYVAGGCEQCYHTGYKGRKAVYEVIPVDLELAREIKSGNAQITELLNARGIRTLAENAFRIFSEGDTTLEEIYPLLFNY</sequence>
<dbReference type="Pfam" id="PF00437">
    <property type="entry name" value="T2SSE"/>
    <property type="match status" value="1"/>
</dbReference>
<keyword evidence="3" id="KW-0067">ATP-binding</keyword>
<dbReference type="InterPro" id="IPR001482">
    <property type="entry name" value="T2SS/T4SS_dom"/>
</dbReference>
<dbReference type="SMART" id="SM00382">
    <property type="entry name" value="AAA"/>
    <property type="match status" value="1"/>
</dbReference>
<evidence type="ECO:0000313" key="6">
    <source>
        <dbReference type="Proteomes" id="UP001324380"/>
    </source>
</evidence>
<dbReference type="SUPFAM" id="SSF52540">
    <property type="entry name" value="P-loop containing nucleoside triphosphate hydrolases"/>
    <property type="match status" value="1"/>
</dbReference>
<dbReference type="Gene3D" id="3.30.450.90">
    <property type="match status" value="1"/>
</dbReference>
<dbReference type="CDD" id="cd01129">
    <property type="entry name" value="PulE-GspE-like"/>
    <property type="match status" value="1"/>
</dbReference>
<evidence type="ECO:0000256" key="3">
    <source>
        <dbReference type="ARBA" id="ARBA00022840"/>
    </source>
</evidence>
<evidence type="ECO:0000256" key="2">
    <source>
        <dbReference type="ARBA" id="ARBA00022741"/>
    </source>
</evidence>
<dbReference type="PANTHER" id="PTHR30258:SF3">
    <property type="entry name" value="SLL1921 PROTEIN"/>
    <property type="match status" value="1"/>
</dbReference>
<dbReference type="PANTHER" id="PTHR30258">
    <property type="entry name" value="TYPE II SECRETION SYSTEM PROTEIN GSPE-RELATED"/>
    <property type="match status" value="1"/>
</dbReference>
<feature type="domain" description="Bacterial type II secretion system protein E" evidence="4">
    <location>
        <begin position="300"/>
        <end position="314"/>
    </location>
</feature>
<name>A0ABZ0TSE7_9SPHI</name>
<keyword evidence="6" id="KW-1185">Reference proteome</keyword>
<dbReference type="EMBL" id="CP139558">
    <property type="protein sequence ID" value="WPU95832.1"/>
    <property type="molecule type" value="Genomic_DNA"/>
</dbReference>
<proteinExistence type="inferred from homology"/>
<dbReference type="PROSITE" id="PS00662">
    <property type="entry name" value="T2SP_E"/>
    <property type="match status" value="1"/>
</dbReference>
<reference evidence="5 6" key="1">
    <citation type="submission" date="2023-11" db="EMBL/GenBank/DDBJ databases">
        <title>Analysis of the Genomes of Mucilaginibacter gossypii cycad 4 and M. sabulilitoris SNA2: microbes with the potential for plant growth promotion.</title>
        <authorList>
            <person name="Hirsch A.M."/>
            <person name="Humm E."/>
            <person name="Rubbi M."/>
            <person name="Del Vecchio G."/>
            <person name="Ha S.M."/>
            <person name="Pellegrini M."/>
            <person name="Gunsalus R.P."/>
        </authorList>
    </citation>
    <scope>NUCLEOTIDE SEQUENCE [LARGE SCALE GENOMIC DNA]</scope>
    <source>
        <strain evidence="5 6">SNA2</strain>
    </source>
</reference>
<dbReference type="Proteomes" id="UP001324380">
    <property type="component" value="Chromosome"/>
</dbReference>
<evidence type="ECO:0000259" key="4">
    <source>
        <dbReference type="PROSITE" id="PS00662"/>
    </source>
</evidence>
<dbReference type="InterPro" id="IPR003593">
    <property type="entry name" value="AAA+_ATPase"/>
</dbReference>
<dbReference type="Gene3D" id="3.40.50.300">
    <property type="entry name" value="P-loop containing nucleotide triphosphate hydrolases"/>
    <property type="match status" value="1"/>
</dbReference>
<evidence type="ECO:0000256" key="1">
    <source>
        <dbReference type="ARBA" id="ARBA00006611"/>
    </source>
</evidence>